<keyword evidence="6" id="KW-0732">Signal</keyword>
<protein>
    <submittedName>
        <fullName evidence="8">Putative tri m 2 allergen</fullName>
    </submittedName>
</protein>
<dbReference type="InterPro" id="IPR050131">
    <property type="entry name" value="Peptidase_S8_subtilisin-like"/>
</dbReference>
<evidence type="ECO:0000313" key="9">
    <source>
        <dbReference type="Proteomes" id="UP000034680"/>
    </source>
</evidence>
<evidence type="ECO:0000259" key="7">
    <source>
        <dbReference type="Pfam" id="PF00082"/>
    </source>
</evidence>
<keyword evidence="4 5" id="KW-0720">Serine protease</keyword>
<feature type="chain" id="PRO_5002544592" evidence="6">
    <location>
        <begin position="20"/>
        <end position="377"/>
    </location>
</feature>
<feature type="active site" description="Charge relay system" evidence="5">
    <location>
        <position position="153"/>
    </location>
</feature>
<dbReference type="InterPro" id="IPR000209">
    <property type="entry name" value="Peptidase_S8/S53_dom"/>
</dbReference>
<dbReference type="PANTHER" id="PTHR43806">
    <property type="entry name" value="PEPTIDASE S8"/>
    <property type="match status" value="1"/>
</dbReference>
<dbReference type="STRING" id="1214573.A0A0G2FXT3"/>
<evidence type="ECO:0000256" key="4">
    <source>
        <dbReference type="ARBA" id="ARBA00022825"/>
    </source>
</evidence>
<keyword evidence="2 5" id="KW-0645">Protease</keyword>
<gene>
    <name evidence="8" type="ORF">UCDDA912_g01082</name>
</gene>
<keyword evidence="3 5" id="KW-0378">Hydrolase</keyword>
<organism evidence="8 9">
    <name type="scientific">Diaporthe ampelina</name>
    <dbReference type="NCBI Taxonomy" id="1214573"/>
    <lineage>
        <taxon>Eukaryota</taxon>
        <taxon>Fungi</taxon>
        <taxon>Dikarya</taxon>
        <taxon>Ascomycota</taxon>
        <taxon>Pezizomycotina</taxon>
        <taxon>Sordariomycetes</taxon>
        <taxon>Sordariomycetidae</taxon>
        <taxon>Diaporthales</taxon>
        <taxon>Diaporthaceae</taxon>
        <taxon>Diaporthe</taxon>
    </lineage>
</organism>
<dbReference type="GO" id="GO:0006508">
    <property type="term" value="P:proteolysis"/>
    <property type="evidence" value="ECO:0007669"/>
    <property type="project" value="UniProtKB-KW"/>
</dbReference>
<feature type="active site" description="Charge relay system" evidence="5">
    <location>
        <position position="89"/>
    </location>
</feature>
<evidence type="ECO:0000256" key="5">
    <source>
        <dbReference type="PROSITE-ProRule" id="PRU01240"/>
    </source>
</evidence>
<dbReference type="Gene3D" id="3.40.50.200">
    <property type="entry name" value="Peptidase S8/S53 domain"/>
    <property type="match status" value="1"/>
</dbReference>
<dbReference type="OrthoDB" id="1896086at2759"/>
<dbReference type="AlphaFoldDB" id="A0A0G2FXT3"/>
<comment type="similarity">
    <text evidence="1 5">Belongs to the peptidase S8 family.</text>
</comment>
<accession>A0A0G2FXT3</accession>
<evidence type="ECO:0000256" key="3">
    <source>
        <dbReference type="ARBA" id="ARBA00022801"/>
    </source>
</evidence>
<dbReference type="Proteomes" id="UP000034680">
    <property type="component" value="Unassembled WGS sequence"/>
</dbReference>
<dbReference type="Pfam" id="PF00082">
    <property type="entry name" value="Peptidase_S8"/>
    <property type="match status" value="1"/>
</dbReference>
<feature type="active site" description="Charge relay system" evidence="5">
    <location>
        <position position="356"/>
    </location>
</feature>
<evidence type="ECO:0000313" key="8">
    <source>
        <dbReference type="EMBL" id="KKY38947.1"/>
    </source>
</evidence>
<evidence type="ECO:0000256" key="2">
    <source>
        <dbReference type="ARBA" id="ARBA00022670"/>
    </source>
</evidence>
<dbReference type="GO" id="GO:0004252">
    <property type="term" value="F:serine-type endopeptidase activity"/>
    <property type="evidence" value="ECO:0007669"/>
    <property type="project" value="UniProtKB-UniRule"/>
</dbReference>
<proteinExistence type="inferred from homology"/>
<dbReference type="EMBL" id="LCUC01000042">
    <property type="protein sequence ID" value="KKY38947.1"/>
    <property type="molecule type" value="Genomic_DNA"/>
</dbReference>
<dbReference type="PROSITE" id="PS51892">
    <property type="entry name" value="SUBTILASE"/>
    <property type="match status" value="1"/>
</dbReference>
<keyword evidence="9" id="KW-1185">Reference proteome</keyword>
<name>A0A0G2FXT3_9PEZI</name>
<dbReference type="InterPro" id="IPR036852">
    <property type="entry name" value="Peptidase_S8/S53_dom_sf"/>
</dbReference>
<sequence>MFGSPLLVGLWVYFILTTASPLADYARDLDASLGANNITDSRVVVTDTSANDYLTLLSAPFDVANPNPVEKGYVRDDSDGAGTTIFVIDTGFNMERFPDEECLDERRIDTSLVPRSYRAEPLTDAERNAGYYFPPDNMDDVSTPANSKNIHGHGTQVAILAGGCKTGVARKANLFLIKMVEVLMKAGLVEETMTGPNAQLHALRLIGAAVAGNVASVSVPRGKAVLVMCTGNWREENMSSYGANWEAIKTQMKMALERLDQLGVTVVMAAGNDGSSSNPQQNPDFVPRYTDQQFPQGLATVDSPMLLVGSTNSKGQLSTFSTPGRGDIPVSLYAQGEAVSTYDLQQSGPKLKSGTSYSAPIVVRSPQSELSRVLGAS</sequence>
<comment type="caution">
    <text evidence="8">The sequence shown here is derived from an EMBL/GenBank/DDBJ whole genome shotgun (WGS) entry which is preliminary data.</text>
</comment>
<reference evidence="8 9" key="1">
    <citation type="submission" date="2015-05" db="EMBL/GenBank/DDBJ databases">
        <title>Distinctive expansion of gene families associated with plant cell wall degradation and secondary metabolism in the genomes of grapevine trunk pathogens.</title>
        <authorList>
            <person name="Lawrence D.P."/>
            <person name="Travadon R."/>
            <person name="Rolshausen P.E."/>
            <person name="Baumgartner K."/>
        </authorList>
    </citation>
    <scope>NUCLEOTIDE SEQUENCE [LARGE SCALE GENOMIC DNA]</scope>
    <source>
        <strain evidence="8">DA912</strain>
    </source>
</reference>
<evidence type="ECO:0000256" key="1">
    <source>
        <dbReference type="ARBA" id="ARBA00011073"/>
    </source>
</evidence>
<dbReference type="SUPFAM" id="SSF52743">
    <property type="entry name" value="Subtilisin-like"/>
    <property type="match status" value="1"/>
</dbReference>
<feature type="domain" description="Peptidase S8/S53" evidence="7">
    <location>
        <begin position="80"/>
        <end position="362"/>
    </location>
</feature>
<dbReference type="PANTHER" id="PTHR43806:SF11">
    <property type="entry name" value="CEREVISIN-RELATED"/>
    <property type="match status" value="1"/>
</dbReference>
<evidence type="ECO:0000256" key="6">
    <source>
        <dbReference type="SAM" id="SignalP"/>
    </source>
</evidence>
<reference evidence="8 9" key="2">
    <citation type="submission" date="2015-05" db="EMBL/GenBank/DDBJ databases">
        <authorList>
            <person name="Morales-Cruz A."/>
            <person name="Amrine K.C."/>
            <person name="Cantu D."/>
        </authorList>
    </citation>
    <scope>NUCLEOTIDE SEQUENCE [LARGE SCALE GENOMIC DNA]</scope>
    <source>
        <strain evidence="8">DA912</strain>
    </source>
</reference>
<feature type="signal peptide" evidence="6">
    <location>
        <begin position="1"/>
        <end position="19"/>
    </location>
</feature>